<protein>
    <submittedName>
        <fullName evidence="11">ABC transporter ATP-binding protein</fullName>
    </submittedName>
</protein>
<dbReference type="GO" id="GO:0005886">
    <property type="term" value="C:plasma membrane"/>
    <property type="evidence" value="ECO:0007669"/>
    <property type="project" value="UniProtKB-SubCell"/>
</dbReference>
<evidence type="ECO:0000256" key="1">
    <source>
        <dbReference type="ARBA" id="ARBA00004202"/>
    </source>
</evidence>
<evidence type="ECO:0000256" key="4">
    <source>
        <dbReference type="ARBA" id="ARBA00022496"/>
    </source>
</evidence>
<dbReference type="PANTHER" id="PTHR42771">
    <property type="entry name" value="IRON(3+)-HYDROXAMATE IMPORT ATP-BINDING PROTEIN FHUC"/>
    <property type="match status" value="1"/>
</dbReference>
<dbReference type="InterPro" id="IPR027417">
    <property type="entry name" value="P-loop_NTPase"/>
</dbReference>
<dbReference type="Proteomes" id="UP000712007">
    <property type="component" value="Unassembled WGS sequence"/>
</dbReference>
<keyword evidence="3" id="KW-1003">Cell membrane</keyword>
<evidence type="ECO:0000259" key="10">
    <source>
        <dbReference type="PROSITE" id="PS50893"/>
    </source>
</evidence>
<proteinExistence type="predicted"/>
<evidence type="ECO:0000256" key="3">
    <source>
        <dbReference type="ARBA" id="ARBA00022475"/>
    </source>
</evidence>
<dbReference type="InterPro" id="IPR003439">
    <property type="entry name" value="ABC_transporter-like_ATP-bd"/>
</dbReference>
<dbReference type="SUPFAM" id="SSF52540">
    <property type="entry name" value="P-loop containing nucleoside triphosphate hydrolases"/>
    <property type="match status" value="1"/>
</dbReference>
<evidence type="ECO:0000313" key="12">
    <source>
        <dbReference type="Proteomes" id="UP000712007"/>
    </source>
</evidence>
<sequence>MDYLQTPLTTQMENPILHTENLTIGYGRRAVQSSLCLTAYPRDLICLTGTNGTGKSTLLRTLAGLQRPLSGTIAIKGEPLHGINKKERAKLFSLVLTERIDIDNLTVHDLVAYGRFPYTGWGGGLSCEDEKIIDTALAHVNLTHKKHCMANEISDGEKQRAVIAKALAQDTPIVLLDEPTAHLDLPNRIEIMLLLRRLSVNTGKTFILSTHELDLALQTADKIWLFSGSGMECGIPEDLMLSGKFQQAFGSDKFLFDEEDGHCKVNHIMGDLTVNVTGERLPSVWLSRALNRCGINIDAGAETTITAASPDRFEYRGKTFGSIESVIRHILYNT</sequence>
<keyword evidence="9" id="KW-0472">Membrane</keyword>
<keyword evidence="4" id="KW-0410">Iron transport</keyword>
<dbReference type="GO" id="GO:0016887">
    <property type="term" value="F:ATP hydrolysis activity"/>
    <property type="evidence" value="ECO:0007669"/>
    <property type="project" value="InterPro"/>
</dbReference>
<dbReference type="CDD" id="cd03214">
    <property type="entry name" value="ABC_Iron-Siderophores_B12_Hemin"/>
    <property type="match status" value="1"/>
</dbReference>
<reference evidence="11" key="2">
    <citation type="journal article" date="2021" name="PeerJ">
        <title>Extensive microbial diversity within the chicken gut microbiome revealed by metagenomics and culture.</title>
        <authorList>
            <person name="Gilroy R."/>
            <person name="Ravi A."/>
            <person name="Getino M."/>
            <person name="Pursley I."/>
            <person name="Horton D.L."/>
            <person name="Alikhan N.F."/>
            <person name="Baker D."/>
            <person name="Gharbi K."/>
            <person name="Hall N."/>
            <person name="Watson M."/>
            <person name="Adriaenssens E.M."/>
            <person name="Foster-Nyarko E."/>
            <person name="Jarju S."/>
            <person name="Secka A."/>
            <person name="Antonio M."/>
            <person name="Oren A."/>
            <person name="Chaudhuri R.R."/>
            <person name="La Ragione R."/>
            <person name="Hildebrand F."/>
            <person name="Pallen M.J."/>
        </authorList>
    </citation>
    <scope>NUCLEOTIDE SEQUENCE</scope>
    <source>
        <strain evidence="11">3924</strain>
    </source>
</reference>
<dbReference type="SMART" id="SM00382">
    <property type="entry name" value="AAA"/>
    <property type="match status" value="1"/>
</dbReference>
<keyword evidence="8" id="KW-0406">Ion transport</keyword>
<dbReference type="InterPro" id="IPR003593">
    <property type="entry name" value="AAA+_ATPase"/>
</dbReference>
<dbReference type="PANTHER" id="PTHR42771:SF2">
    <property type="entry name" value="IRON(3+)-HYDROXAMATE IMPORT ATP-BINDING PROTEIN FHUC"/>
    <property type="match status" value="1"/>
</dbReference>
<dbReference type="EMBL" id="JADIMV010000054">
    <property type="protein sequence ID" value="MBO8439642.1"/>
    <property type="molecule type" value="Genomic_DNA"/>
</dbReference>
<dbReference type="AlphaFoldDB" id="A0A940DKK0"/>
<gene>
    <name evidence="11" type="ORF">IAC51_03220</name>
</gene>
<evidence type="ECO:0000313" key="11">
    <source>
        <dbReference type="EMBL" id="MBO8439642.1"/>
    </source>
</evidence>
<comment type="subcellular location">
    <subcellularLocation>
        <location evidence="1">Cell membrane</location>
        <topology evidence="1">Peripheral membrane protein</topology>
    </subcellularLocation>
</comment>
<keyword evidence="5" id="KW-0547">Nucleotide-binding</keyword>
<evidence type="ECO:0000256" key="6">
    <source>
        <dbReference type="ARBA" id="ARBA00022840"/>
    </source>
</evidence>
<dbReference type="GO" id="GO:0006826">
    <property type="term" value="P:iron ion transport"/>
    <property type="evidence" value="ECO:0007669"/>
    <property type="project" value="UniProtKB-KW"/>
</dbReference>
<comment type="caution">
    <text evidence="11">The sequence shown here is derived from an EMBL/GenBank/DDBJ whole genome shotgun (WGS) entry which is preliminary data.</text>
</comment>
<dbReference type="PROSITE" id="PS50893">
    <property type="entry name" value="ABC_TRANSPORTER_2"/>
    <property type="match status" value="1"/>
</dbReference>
<organism evidence="11 12">
    <name type="scientific">Candidatus Aphodosoma intestinipullorum</name>
    <dbReference type="NCBI Taxonomy" id="2840674"/>
    <lineage>
        <taxon>Bacteria</taxon>
        <taxon>Pseudomonadati</taxon>
        <taxon>Bacteroidota</taxon>
        <taxon>Bacteroidia</taxon>
        <taxon>Bacteroidales</taxon>
        <taxon>Candidatus Aphodosoma</taxon>
    </lineage>
</organism>
<keyword evidence="2" id="KW-0813">Transport</keyword>
<evidence type="ECO:0000256" key="5">
    <source>
        <dbReference type="ARBA" id="ARBA00022741"/>
    </source>
</evidence>
<keyword evidence="6 11" id="KW-0067">ATP-binding</keyword>
<name>A0A940DKK0_9BACT</name>
<accession>A0A940DKK0</accession>
<dbReference type="InterPro" id="IPR051535">
    <property type="entry name" value="Siderophore_ABC-ATPase"/>
</dbReference>
<dbReference type="Gene3D" id="3.40.50.300">
    <property type="entry name" value="P-loop containing nucleotide triphosphate hydrolases"/>
    <property type="match status" value="1"/>
</dbReference>
<evidence type="ECO:0000256" key="8">
    <source>
        <dbReference type="ARBA" id="ARBA00023065"/>
    </source>
</evidence>
<reference evidence="11" key="1">
    <citation type="submission" date="2020-10" db="EMBL/GenBank/DDBJ databases">
        <authorList>
            <person name="Gilroy R."/>
        </authorList>
    </citation>
    <scope>NUCLEOTIDE SEQUENCE</scope>
    <source>
        <strain evidence="11">3924</strain>
    </source>
</reference>
<keyword evidence="7" id="KW-0408">Iron</keyword>
<evidence type="ECO:0000256" key="9">
    <source>
        <dbReference type="ARBA" id="ARBA00023136"/>
    </source>
</evidence>
<dbReference type="Pfam" id="PF00005">
    <property type="entry name" value="ABC_tran"/>
    <property type="match status" value="1"/>
</dbReference>
<evidence type="ECO:0000256" key="7">
    <source>
        <dbReference type="ARBA" id="ARBA00023004"/>
    </source>
</evidence>
<evidence type="ECO:0000256" key="2">
    <source>
        <dbReference type="ARBA" id="ARBA00022448"/>
    </source>
</evidence>
<feature type="domain" description="ABC transporter" evidence="10">
    <location>
        <begin position="17"/>
        <end position="253"/>
    </location>
</feature>
<dbReference type="GO" id="GO:0005524">
    <property type="term" value="F:ATP binding"/>
    <property type="evidence" value="ECO:0007669"/>
    <property type="project" value="UniProtKB-KW"/>
</dbReference>